<evidence type="ECO:0000256" key="1">
    <source>
        <dbReference type="SAM" id="MobiDB-lite"/>
    </source>
</evidence>
<dbReference type="Proteomes" id="UP000789396">
    <property type="component" value="Unassembled WGS sequence"/>
</dbReference>
<accession>A0A9N9H055</accession>
<dbReference type="AlphaFoldDB" id="A0A9N9H055"/>
<feature type="region of interest" description="Disordered" evidence="1">
    <location>
        <begin position="99"/>
        <end position="118"/>
    </location>
</feature>
<keyword evidence="3" id="KW-1185">Reference proteome</keyword>
<gene>
    <name evidence="2" type="ORF">RFULGI_LOCUS8015</name>
</gene>
<evidence type="ECO:0000313" key="2">
    <source>
        <dbReference type="EMBL" id="CAG8639245.1"/>
    </source>
</evidence>
<dbReference type="EMBL" id="CAJVPZ010012383">
    <property type="protein sequence ID" value="CAG8639245.1"/>
    <property type="molecule type" value="Genomic_DNA"/>
</dbReference>
<organism evidence="2 3">
    <name type="scientific">Racocetra fulgida</name>
    <dbReference type="NCBI Taxonomy" id="60492"/>
    <lineage>
        <taxon>Eukaryota</taxon>
        <taxon>Fungi</taxon>
        <taxon>Fungi incertae sedis</taxon>
        <taxon>Mucoromycota</taxon>
        <taxon>Glomeromycotina</taxon>
        <taxon>Glomeromycetes</taxon>
        <taxon>Diversisporales</taxon>
        <taxon>Gigasporaceae</taxon>
        <taxon>Racocetra</taxon>
    </lineage>
</organism>
<protein>
    <submittedName>
        <fullName evidence="2">17206_t:CDS:1</fullName>
    </submittedName>
</protein>
<reference evidence="2" key="1">
    <citation type="submission" date="2021-06" db="EMBL/GenBank/DDBJ databases">
        <authorList>
            <person name="Kallberg Y."/>
            <person name="Tangrot J."/>
            <person name="Rosling A."/>
        </authorList>
    </citation>
    <scope>NUCLEOTIDE SEQUENCE</scope>
    <source>
        <strain evidence="2">IN212</strain>
    </source>
</reference>
<dbReference type="OrthoDB" id="2482312at2759"/>
<comment type="caution">
    <text evidence="2">The sequence shown here is derived from an EMBL/GenBank/DDBJ whole genome shotgun (WGS) entry which is preliminary data.</text>
</comment>
<proteinExistence type="predicted"/>
<name>A0A9N9H055_9GLOM</name>
<feature type="non-terminal residue" evidence="2">
    <location>
        <position position="118"/>
    </location>
</feature>
<evidence type="ECO:0000313" key="3">
    <source>
        <dbReference type="Proteomes" id="UP000789396"/>
    </source>
</evidence>
<sequence>QRHRNEKVMHLLNDTKNSTIGLNMSETLEAAYTMWNDHKNQKDNITSSNVLNQGTKVNQKYNLGENNLQKICSIWMDKVACVVSPLGLQKHTDKRVCNTKTGKCKDIGNSPPSSNKGP</sequence>